<dbReference type="GO" id="GO:0022857">
    <property type="term" value="F:transmembrane transporter activity"/>
    <property type="evidence" value="ECO:0007669"/>
    <property type="project" value="InterPro"/>
</dbReference>
<dbReference type="eggNOG" id="KOG4686">
    <property type="taxonomic scope" value="Eukaryota"/>
</dbReference>
<dbReference type="SUPFAM" id="SSF103473">
    <property type="entry name" value="MFS general substrate transporter"/>
    <property type="match status" value="1"/>
</dbReference>
<feature type="transmembrane region" description="Helical" evidence="25">
    <location>
        <begin position="398"/>
        <end position="424"/>
    </location>
</feature>
<comment type="catalytic activity">
    <reaction evidence="20">
        <text>L-lysyl-glycine(out) = L-lysyl-glycine(in)</text>
        <dbReference type="Rhea" id="RHEA:79407"/>
        <dbReference type="ChEBI" id="CHEBI:191202"/>
    </reaction>
</comment>
<comment type="catalytic activity">
    <reaction evidence="18">
        <text>L-histidyl-L-alpha-amino acid(out) = L-histidyl-L-alpha-amino acid(in)</text>
        <dbReference type="Rhea" id="RHEA:79379"/>
        <dbReference type="ChEBI" id="CHEBI:229964"/>
    </reaction>
</comment>
<comment type="catalytic activity">
    <reaction evidence="12">
        <text>L-lysyl-L-alpha-amino acid(out) = L-lysyl-L-alpha-amino acid(in)</text>
        <dbReference type="Rhea" id="RHEA:79387"/>
        <dbReference type="ChEBI" id="CHEBI:229965"/>
    </reaction>
</comment>
<dbReference type="RefSeq" id="XP_004030660.1">
    <property type="nucleotide sequence ID" value="XM_004030612.1"/>
</dbReference>
<dbReference type="GO" id="GO:0016787">
    <property type="term" value="F:hydrolase activity"/>
    <property type="evidence" value="ECO:0007669"/>
    <property type="project" value="UniProtKB-KW"/>
</dbReference>
<dbReference type="AlphaFoldDB" id="G0QZC1"/>
<dbReference type="Pfam" id="PF07690">
    <property type="entry name" value="MFS_1"/>
    <property type="match status" value="1"/>
</dbReference>
<keyword evidence="27" id="KW-0560">Oxidoreductase</keyword>
<keyword evidence="5 25" id="KW-1133">Transmembrane helix</keyword>
<feature type="transmembrane region" description="Helical" evidence="25">
    <location>
        <begin position="308"/>
        <end position="327"/>
    </location>
</feature>
<comment type="subcellular location">
    <subcellularLocation>
        <location evidence="1">Lysosome membrane</location>
        <topology evidence="1">Multi-pass membrane protein</topology>
    </subcellularLocation>
</comment>
<dbReference type="PROSITE" id="PS50850">
    <property type="entry name" value="MFS"/>
    <property type="match status" value="1"/>
</dbReference>
<dbReference type="InterPro" id="IPR052187">
    <property type="entry name" value="MFSD1"/>
</dbReference>
<dbReference type="OMA" id="IWAPFTH"/>
<dbReference type="STRING" id="857967.G0QZC1"/>
<keyword evidence="7" id="KW-0458">Lysosome</keyword>
<feature type="transmembrane region" description="Helical" evidence="25">
    <location>
        <begin position="55"/>
        <end position="73"/>
    </location>
</feature>
<evidence type="ECO:0000256" key="4">
    <source>
        <dbReference type="ARBA" id="ARBA00022692"/>
    </source>
</evidence>
<proteinExistence type="inferred from homology"/>
<dbReference type="PANTHER" id="PTHR23512:SF3">
    <property type="entry name" value="MAJOR FACILITATOR SUPERFAMILY DOMAIN-CONTAINING PROTEIN 1"/>
    <property type="match status" value="1"/>
</dbReference>
<evidence type="ECO:0000313" key="28">
    <source>
        <dbReference type="Proteomes" id="UP000008983"/>
    </source>
</evidence>
<dbReference type="EMBL" id="GL984144">
    <property type="protein sequence ID" value="EGR29424.1"/>
    <property type="molecule type" value="Genomic_DNA"/>
</dbReference>
<evidence type="ECO:0000256" key="2">
    <source>
        <dbReference type="ARBA" id="ARBA00008335"/>
    </source>
</evidence>
<comment type="catalytic activity">
    <reaction evidence="17">
        <text>L-arginyl-glycine(out) = L-arginyl-glycine(in)</text>
        <dbReference type="Rhea" id="RHEA:79391"/>
        <dbReference type="ChEBI" id="CHEBI:229955"/>
    </reaction>
</comment>
<comment type="catalytic activity">
    <reaction evidence="10">
        <text>L-alpha-aminoacyl-L-arginine(out) = L-alpha-aminoacyl-L-arginine(in)</text>
        <dbReference type="Rhea" id="RHEA:79367"/>
        <dbReference type="ChEBI" id="CHEBI:229968"/>
    </reaction>
</comment>
<feature type="transmembrane region" description="Helical" evidence="25">
    <location>
        <begin position="212"/>
        <end position="237"/>
    </location>
</feature>
<dbReference type="GeneID" id="14905525"/>
<dbReference type="InParanoid" id="G0QZC1"/>
<evidence type="ECO:0000256" key="13">
    <source>
        <dbReference type="ARBA" id="ARBA00044893"/>
    </source>
</evidence>
<evidence type="ECO:0000256" key="21">
    <source>
        <dbReference type="ARBA" id="ARBA00044985"/>
    </source>
</evidence>
<keyword evidence="4 25" id="KW-0812">Transmembrane</keyword>
<evidence type="ECO:0000259" key="26">
    <source>
        <dbReference type="PROSITE" id="PS50850"/>
    </source>
</evidence>
<name>G0QZC1_ICHMU</name>
<dbReference type="GO" id="GO:0005765">
    <property type="term" value="C:lysosomal membrane"/>
    <property type="evidence" value="ECO:0007669"/>
    <property type="project" value="UniProtKB-SubCell"/>
</dbReference>
<feature type="transmembrane region" description="Helical" evidence="25">
    <location>
        <begin position="267"/>
        <end position="288"/>
    </location>
</feature>
<comment type="similarity">
    <text evidence="2">Belongs to the major facilitator superfamily.</text>
</comment>
<reference evidence="27 28" key="1">
    <citation type="submission" date="2011-07" db="EMBL/GenBank/DDBJ databases">
        <authorList>
            <person name="Coyne R."/>
            <person name="Brami D."/>
            <person name="Johnson J."/>
            <person name="Hostetler J."/>
            <person name="Hannick L."/>
            <person name="Clark T."/>
            <person name="Cassidy-Hanley D."/>
            <person name="Inman J."/>
        </authorList>
    </citation>
    <scope>NUCLEOTIDE SEQUENCE [LARGE SCALE GENOMIC DNA]</scope>
    <source>
        <strain evidence="27 28">G5</strain>
    </source>
</reference>
<keyword evidence="6 25" id="KW-0472">Membrane</keyword>
<evidence type="ECO:0000256" key="17">
    <source>
        <dbReference type="ARBA" id="ARBA00044903"/>
    </source>
</evidence>
<evidence type="ECO:0000256" key="1">
    <source>
        <dbReference type="ARBA" id="ARBA00004155"/>
    </source>
</evidence>
<evidence type="ECO:0000256" key="6">
    <source>
        <dbReference type="ARBA" id="ARBA00023136"/>
    </source>
</evidence>
<keyword evidence="3" id="KW-0813">Transport</keyword>
<feature type="transmembrane region" description="Helical" evidence="25">
    <location>
        <begin position="364"/>
        <end position="386"/>
    </location>
</feature>
<evidence type="ECO:0000256" key="15">
    <source>
        <dbReference type="ARBA" id="ARBA00044899"/>
    </source>
</evidence>
<comment type="subunit">
    <text evidence="24">Homodimer. Interacts with lysosomal protein GLMP (via lumenal domain); the interaction starts while both proteins are still in the endoplasmic reticulum and is required for stabilization of MFSD1 in lysosomes but has no direct effect on its targeting to lysosomes or transporter activity.</text>
</comment>
<keyword evidence="28" id="KW-1185">Reference proteome</keyword>
<dbReference type="OrthoDB" id="424834at2759"/>
<dbReference type="InterPro" id="IPR036259">
    <property type="entry name" value="MFS_trans_sf"/>
</dbReference>
<evidence type="ECO:0000256" key="25">
    <source>
        <dbReference type="SAM" id="Phobius"/>
    </source>
</evidence>
<gene>
    <name evidence="27" type="ORF">IMG5_155730</name>
</gene>
<comment type="catalytic activity">
    <reaction evidence="16">
        <text>L-lysyl-L-lysine(out) = L-lysyl-L-lysine(in)</text>
        <dbReference type="Rhea" id="RHEA:79403"/>
        <dbReference type="ChEBI" id="CHEBI:229956"/>
    </reaction>
</comment>
<evidence type="ECO:0000256" key="10">
    <source>
        <dbReference type="ARBA" id="ARBA00044881"/>
    </source>
</evidence>
<comment type="catalytic activity">
    <reaction evidence="9">
        <text>L-histidyl-glycine(out) = L-histidyl-glycine(in)</text>
        <dbReference type="Rhea" id="RHEA:79395"/>
        <dbReference type="ChEBI" id="CHEBI:229957"/>
    </reaction>
</comment>
<dbReference type="InterPro" id="IPR020846">
    <property type="entry name" value="MFS_dom"/>
</dbReference>
<evidence type="ECO:0000256" key="12">
    <source>
        <dbReference type="ARBA" id="ARBA00044891"/>
    </source>
</evidence>
<comment type="function">
    <text evidence="23">Lysosomal dipeptide uniporter that selectively exports lysine, arginine or histidine-containing dipeptides with a net positive charge from the lysosome lumen into the cytosol. Could play a role in a specific type of protein O-glycosylation indirectly regulating macrophages migration and tissue invasion. Also essential for liver homeostasis.</text>
</comment>
<comment type="catalytic activity">
    <reaction evidence="14">
        <text>L-aspartyl-L-lysine(out) = L-aspartyl-L-lysine(in)</text>
        <dbReference type="Rhea" id="RHEA:79411"/>
        <dbReference type="ChEBI" id="CHEBI:229953"/>
    </reaction>
</comment>
<feature type="domain" description="Major facilitator superfamily (MFS) profile" evidence="26">
    <location>
        <begin position="265"/>
        <end position="486"/>
    </location>
</feature>
<dbReference type="GO" id="GO:0016491">
    <property type="term" value="F:oxidoreductase activity"/>
    <property type="evidence" value="ECO:0007669"/>
    <property type="project" value="UniProtKB-KW"/>
</dbReference>
<evidence type="ECO:0000256" key="16">
    <source>
        <dbReference type="ARBA" id="ARBA00044900"/>
    </source>
</evidence>
<evidence type="ECO:0000256" key="3">
    <source>
        <dbReference type="ARBA" id="ARBA00022448"/>
    </source>
</evidence>
<evidence type="ECO:0000256" key="18">
    <source>
        <dbReference type="ARBA" id="ARBA00044912"/>
    </source>
</evidence>
<protein>
    <recommendedName>
        <fullName evidence="21">Lysosomal dipeptide transporter MFSD1</fullName>
    </recommendedName>
    <alternativeName>
        <fullName evidence="22">Major facilitator superfamily domain-containing protein 1</fullName>
    </alternativeName>
</protein>
<evidence type="ECO:0000256" key="24">
    <source>
        <dbReference type="ARBA" id="ARBA00046376"/>
    </source>
</evidence>
<evidence type="ECO:0000313" key="27">
    <source>
        <dbReference type="EMBL" id="EGR29424.1"/>
    </source>
</evidence>
<evidence type="ECO:0000256" key="5">
    <source>
        <dbReference type="ARBA" id="ARBA00022989"/>
    </source>
</evidence>
<evidence type="ECO:0000256" key="23">
    <source>
        <dbReference type="ARBA" id="ARBA00045709"/>
    </source>
</evidence>
<evidence type="ECO:0000256" key="14">
    <source>
        <dbReference type="ARBA" id="ARBA00044898"/>
    </source>
</evidence>
<feature type="transmembrane region" description="Helical" evidence="25">
    <location>
        <begin position="436"/>
        <end position="457"/>
    </location>
</feature>
<comment type="catalytic activity">
    <reaction evidence="11">
        <text>L-alpha-aminoacyl-L-histidine(out) = L-alpha-aminoacyl-L-histidine(in)</text>
        <dbReference type="Rhea" id="RHEA:79375"/>
        <dbReference type="ChEBI" id="CHEBI:229967"/>
    </reaction>
</comment>
<accession>G0QZC1</accession>
<sequence length="486" mass="55863">MKTNNQQQQQKYQTPIKNKFNQEYKYSEISKSDEEIASTTVETKIYTKYSNQSKIQYLILFLTICANLGNYFSDDFPAILEKQIKTHLQINSLQYNLLYTVMSIPPLAFLIGYLIDKLGVFKVMITLNILQTLGQIMCTYGIYCENYYILLAGRLIFGIGLENYNICGYNMISKWIKNNNISLAMGLIVSFGRISMVTSSFLYPQYYDKEQILWKSVILGAYVCIFSLFSVFVLYFFDKKYAFQSKKNGHSIGQEKVDLADIKHFKLIFWLIVLLIMITFMILEPFMFNMQEILIDRYKIHRNHASNLYTFPFILGAFFIPIIGFLSDKYGKKGYFAIAGGLFFNGSFLVFYTKDSCSSPHECYFVVIFALSLLGIGYGIIQSIVWPSINLVVDQKNLGTAGGLANCFLQTGLFINPIAIGIIIDLTIKKFQFDIAILYGLLSTLLITIFAGLINFIDIFGEKKLYVSYTDGDEDEEQEYEEFKNQ</sequence>
<evidence type="ECO:0000256" key="7">
    <source>
        <dbReference type="ARBA" id="ARBA00023228"/>
    </source>
</evidence>
<comment type="catalytic activity">
    <reaction evidence="15">
        <text>L-arginyl-L-alpha-amino acid(out) = L-arginyl-L-alpha-amino acid(in)</text>
        <dbReference type="Rhea" id="RHEA:79371"/>
        <dbReference type="ChEBI" id="CHEBI:84315"/>
    </reaction>
</comment>
<evidence type="ECO:0000256" key="20">
    <source>
        <dbReference type="ARBA" id="ARBA00044924"/>
    </source>
</evidence>
<comment type="catalytic activity">
    <reaction evidence="13">
        <text>L-alpha-aminoacyl-L-lysine(out) = L-alpha-aminoacyl-L-lysine(in)</text>
        <dbReference type="Rhea" id="RHEA:79383"/>
        <dbReference type="ChEBI" id="CHEBI:229966"/>
    </reaction>
</comment>
<comment type="catalytic activity">
    <reaction evidence="8">
        <text>L-lysyl-L-alanine(out) = L-lysyl-L-alanine(in)</text>
        <dbReference type="Rhea" id="RHEA:79399"/>
        <dbReference type="ChEBI" id="CHEBI:229954"/>
    </reaction>
</comment>
<keyword evidence="27" id="KW-0378">Hydrolase</keyword>
<evidence type="ECO:0000256" key="8">
    <source>
        <dbReference type="ARBA" id="ARBA00044876"/>
    </source>
</evidence>
<feature type="transmembrane region" description="Helical" evidence="25">
    <location>
        <begin position="181"/>
        <end position="206"/>
    </location>
</feature>
<organism evidence="27 28">
    <name type="scientific">Ichthyophthirius multifiliis</name>
    <name type="common">White spot disease agent</name>
    <name type="synonym">Ich</name>
    <dbReference type="NCBI Taxonomy" id="5932"/>
    <lineage>
        <taxon>Eukaryota</taxon>
        <taxon>Sar</taxon>
        <taxon>Alveolata</taxon>
        <taxon>Ciliophora</taxon>
        <taxon>Intramacronucleata</taxon>
        <taxon>Oligohymenophorea</taxon>
        <taxon>Hymenostomatida</taxon>
        <taxon>Ophryoglenina</taxon>
        <taxon>Ichthyophthirius</taxon>
    </lineage>
</organism>
<comment type="catalytic activity">
    <reaction evidence="19">
        <text>L-alanyl-L-lysine(out) = L-alanyl-L-lysine(in)</text>
        <dbReference type="Rhea" id="RHEA:79415"/>
        <dbReference type="ChEBI" id="CHEBI:192470"/>
    </reaction>
</comment>
<feature type="transmembrane region" description="Helical" evidence="25">
    <location>
        <begin position="93"/>
        <end position="115"/>
    </location>
</feature>
<evidence type="ECO:0000256" key="22">
    <source>
        <dbReference type="ARBA" id="ARBA00045018"/>
    </source>
</evidence>
<dbReference type="InterPro" id="IPR011701">
    <property type="entry name" value="MFS"/>
</dbReference>
<evidence type="ECO:0000256" key="11">
    <source>
        <dbReference type="ARBA" id="ARBA00044884"/>
    </source>
</evidence>
<dbReference type="Proteomes" id="UP000008983">
    <property type="component" value="Unassembled WGS sequence"/>
</dbReference>
<feature type="transmembrane region" description="Helical" evidence="25">
    <location>
        <begin position="334"/>
        <end position="352"/>
    </location>
</feature>
<dbReference type="PANTHER" id="PTHR23512">
    <property type="entry name" value="MAJOR FACILITATOR SUPERFAMILY DOMAIN-CONTAINING PROTEIN 1"/>
    <property type="match status" value="1"/>
</dbReference>
<evidence type="ECO:0000256" key="9">
    <source>
        <dbReference type="ARBA" id="ARBA00044878"/>
    </source>
</evidence>
<evidence type="ECO:0000256" key="19">
    <source>
        <dbReference type="ARBA" id="ARBA00044919"/>
    </source>
</evidence>
<dbReference type="Gene3D" id="1.20.1250.20">
    <property type="entry name" value="MFS general substrate transporter like domains"/>
    <property type="match status" value="2"/>
</dbReference>